<evidence type="ECO:0000313" key="1">
    <source>
        <dbReference type="EMBL" id="PON66539.1"/>
    </source>
</evidence>
<comment type="caution">
    <text evidence="1">The sequence shown here is derived from an EMBL/GenBank/DDBJ whole genome shotgun (WGS) entry which is preliminary data.</text>
</comment>
<dbReference type="Proteomes" id="UP000237105">
    <property type="component" value="Unassembled WGS sequence"/>
</dbReference>
<sequence length="117" mass="12899">MFVGIPQVAFVEMFHGDVADPQDVIKFSLYNHVDDGPARQRNVVEAFAFEDCDRCVVTLEQEVTFLDGEWKTELASLSNISDPVEVIKIAATNGLGSVVAGMNHKKVTSLTEVIERT</sequence>
<name>A0A2P5CZR1_PARAD</name>
<protein>
    <submittedName>
        <fullName evidence="1">Uncharacterized protein</fullName>
    </submittedName>
</protein>
<evidence type="ECO:0000313" key="2">
    <source>
        <dbReference type="Proteomes" id="UP000237105"/>
    </source>
</evidence>
<proteinExistence type="predicted"/>
<reference evidence="2" key="1">
    <citation type="submission" date="2016-06" db="EMBL/GenBank/DDBJ databases">
        <title>Parallel loss of symbiosis genes in relatives of nitrogen-fixing non-legume Parasponia.</title>
        <authorList>
            <person name="Van Velzen R."/>
            <person name="Holmer R."/>
            <person name="Bu F."/>
            <person name="Rutten L."/>
            <person name="Van Zeijl A."/>
            <person name="Liu W."/>
            <person name="Santuari L."/>
            <person name="Cao Q."/>
            <person name="Sharma T."/>
            <person name="Shen D."/>
            <person name="Roswanjaya Y."/>
            <person name="Wardhani T."/>
            <person name="Kalhor M.S."/>
            <person name="Jansen J."/>
            <person name="Van den Hoogen J."/>
            <person name="Gungor B."/>
            <person name="Hartog M."/>
            <person name="Hontelez J."/>
            <person name="Verver J."/>
            <person name="Yang W.-C."/>
            <person name="Schijlen E."/>
            <person name="Repin R."/>
            <person name="Schilthuizen M."/>
            <person name="Schranz E."/>
            <person name="Heidstra R."/>
            <person name="Miyata K."/>
            <person name="Fedorova E."/>
            <person name="Kohlen W."/>
            <person name="Bisseling T."/>
            <person name="Smit S."/>
            <person name="Geurts R."/>
        </authorList>
    </citation>
    <scope>NUCLEOTIDE SEQUENCE [LARGE SCALE GENOMIC DNA]</scope>
    <source>
        <strain evidence="2">cv. WU1-14</strain>
    </source>
</reference>
<keyword evidence="2" id="KW-1185">Reference proteome</keyword>
<dbReference type="EMBL" id="JXTB01000079">
    <property type="protein sequence ID" value="PON66539.1"/>
    <property type="molecule type" value="Genomic_DNA"/>
</dbReference>
<gene>
    <name evidence="1" type="ORF">PanWU01x14_109610</name>
</gene>
<accession>A0A2P5CZR1</accession>
<organism evidence="1 2">
    <name type="scientific">Parasponia andersonii</name>
    <name type="common">Sponia andersonii</name>
    <dbReference type="NCBI Taxonomy" id="3476"/>
    <lineage>
        <taxon>Eukaryota</taxon>
        <taxon>Viridiplantae</taxon>
        <taxon>Streptophyta</taxon>
        <taxon>Embryophyta</taxon>
        <taxon>Tracheophyta</taxon>
        <taxon>Spermatophyta</taxon>
        <taxon>Magnoliopsida</taxon>
        <taxon>eudicotyledons</taxon>
        <taxon>Gunneridae</taxon>
        <taxon>Pentapetalae</taxon>
        <taxon>rosids</taxon>
        <taxon>fabids</taxon>
        <taxon>Rosales</taxon>
        <taxon>Cannabaceae</taxon>
        <taxon>Parasponia</taxon>
    </lineage>
</organism>
<dbReference type="AlphaFoldDB" id="A0A2P5CZR1"/>